<organism evidence="2 3">
    <name type="scientific">Vittaforma corneae (strain ATCC 50505)</name>
    <name type="common">Microsporidian parasite</name>
    <name type="synonym">Nosema corneum</name>
    <dbReference type="NCBI Taxonomy" id="993615"/>
    <lineage>
        <taxon>Eukaryota</taxon>
        <taxon>Fungi</taxon>
        <taxon>Fungi incertae sedis</taxon>
        <taxon>Microsporidia</taxon>
        <taxon>Nosematidae</taxon>
        <taxon>Vittaforma</taxon>
    </lineage>
</organism>
<dbReference type="HOGENOM" id="CLU_1559063_0_0_1"/>
<dbReference type="VEuPathDB" id="MicrosporidiaDB:VICG_02201"/>
<dbReference type="AlphaFoldDB" id="L2GKE3"/>
<dbReference type="RefSeq" id="XP_007605646.1">
    <property type="nucleotide sequence ID" value="XM_007605584.1"/>
</dbReference>
<name>L2GKE3_VITCO</name>
<evidence type="ECO:0000313" key="2">
    <source>
        <dbReference type="EMBL" id="ELA40762.1"/>
    </source>
</evidence>
<protein>
    <submittedName>
        <fullName evidence="2">Uncharacterized protein</fullName>
    </submittedName>
</protein>
<reference evidence="3" key="1">
    <citation type="submission" date="2011-05" db="EMBL/GenBank/DDBJ databases">
        <title>The genome sequence of Vittaforma corneae strain ATCC 50505.</title>
        <authorList>
            <consortium name="The Broad Institute Genome Sequencing Platform"/>
            <person name="Cuomo C."/>
            <person name="Didier E."/>
            <person name="Bowers L."/>
            <person name="Young S.K."/>
            <person name="Zeng Q."/>
            <person name="Gargeya S."/>
            <person name="Fitzgerald M."/>
            <person name="Haas B."/>
            <person name="Abouelleil A."/>
            <person name="Alvarado L."/>
            <person name="Arachchi H.M."/>
            <person name="Berlin A."/>
            <person name="Chapman S.B."/>
            <person name="Gearin G."/>
            <person name="Goldberg J."/>
            <person name="Griggs A."/>
            <person name="Gujja S."/>
            <person name="Hansen M."/>
            <person name="Heiman D."/>
            <person name="Howarth C."/>
            <person name="Larimer J."/>
            <person name="Lui A."/>
            <person name="MacDonald P.J.P."/>
            <person name="McCowen C."/>
            <person name="Montmayeur A."/>
            <person name="Murphy C."/>
            <person name="Neiman D."/>
            <person name="Pearson M."/>
            <person name="Priest M."/>
            <person name="Roberts A."/>
            <person name="Saif S."/>
            <person name="Shea T."/>
            <person name="Sisk P."/>
            <person name="Stolte C."/>
            <person name="Sykes S."/>
            <person name="Wortman J."/>
            <person name="Nusbaum C."/>
            <person name="Birren B."/>
        </authorList>
    </citation>
    <scope>NUCLEOTIDE SEQUENCE [LARGE SCALE GENOMIC DNA]</scope>
    <source>
        <strain evidence="3">ATCC 50505</strain>
    </source>
</reference>
<proteinExistence type="predicted"/>
<feature type="non-terminal residue" evidence="2">
    <location>
        <position position="1"/>
    </location>
</feature>
<dbReference type="InParanoid" id="L2GKE3"/>
<dbReference type="GeneID" id="19882911"/>
<evidence type="ECO:0000256" key="1">
    <source>
        <dbReference type="SAM" id="MobiDB-lite"/>
    </source>
</evidence>
<dbReference type="Proteomes" id="UP000011082">
    <property type="component" value="Unassembled WGS sequence"/>
</dbReference>
<accession>L2GKE3</accession>
<feature type="region of interest" description="Disordered" evidence="1">
    <location>
        <begin position="153"/>
        <end position="172"/>
    </location>
</feature>
<dbReference type="EMBL" id="JH370265">
    <property type="protein sequence ID" value="ELA40762.1"/>
    <property type="molecule type" value="Genomic_DNA"/>
</dbReference>
<evidence type="ECO:0000313" key="3">
    <source>
        <dbReference type="Proteomes" id="UP000011082"/>
    </source>
</evidence>
<keyword evidence="3" id="KW-1185">Reference proteome</keyword>
<gene>
    <name evidence="2" type="ORF">VICG_02201</name>
</gene>
<sequence>SCRYVNPYCKRSEDVCDERYSHEVASEYEPSCNNESHPSSCTAEVLQTDEHSTSLDNDSGADGLVIREKRKQANVSAKRHKYQFYFELEPAVEVVSTHDDSEQSTVTHISDLTLATKYPSRKVKRECVSCVEDSFLCERELFINYPKVENRKGHKKSSMSRYNRLHKPANLP</sequence>